<dbReference type="Gene3D" id="1.10.287.70">
    <property type="match status" value="1"/>
</dbReference>
<feature type="chain" id="PRO_5042861289" description="Ionotropic glutamate receptor C-terminal domain-containing protein" evidence="10">
    <location>
        <begin position="31"/>
        <end position="625"/>
    </location>
</feature>
<evidence type="ECO:0000256" key="9">
    <source>
        <dbReference type="SAM" id="Phobius"/>
    </source>
</evidence>
<feature type="transmembrane region" description="Helical" evidence="9">
    <location>
        <begin position="376"/>
        <end position="393"/>
    </location>
</feature>
<sequence length="625" mass="72698">MPDPRYLPLVCLWILPAYLQLLKPSAPLSAANVTARRLEIDVICECVFNITGSHAAGRNLIFVSDQIRTDLSTSLLRRADRSSKIISSATDITRNVGFFLFVYDAVDASFVEMLARLPPNDVMRFVVVFDFQDRIVLRRIQTVLEEFWLHRIIDVIVLVPFRVSKNVRVYTYHPYSPTRCAETGPPVLIDVWNAANKAFLNRGDLFGRTKKVFNLYGCPLKCVGIHRPPESTIRHLADNTWYLTGTGNKAFRFIERHMNFTANIALYQKSEQNKNQKTQINSSTSTYHSYFDIAFGKFIRMLDFKPNTDFIAENQMDCFTWAVPHGIGQQPSIWTNYVIEFSALSWLIIAISIIVVSLVIRIIVQRLRIRHPDWSTYNFILFWTFSTFIGATVKVKSKRSPLRVFAAQWLLYSLVITAGYQAYLGSLMTVPRTEPELDRQIDLLNTSLNLVGRREMFHVLNESATNSLEFERLVRRFFILPPIDFKTVINRMIYQRDLAVFTSKRELIYYAQRRRSRANDERKIHVFSDCVLRSYTSAFMLFKGSPFQHPIRSLLTRLFETGIYQNWDTDNVRDEIYHNIIFFKETVLILRELYGAFIVLFAGLGLSFMVFFAEMFVNIFYQTKH</sequence>
<dbReference type="GO" id="GO:0005886">
    <property type="term" value="C:plasma membrane"/>
    <property type="evidence" value="ECO:0007669"/>
    <property type="project" value="UniProtKB-SubCell"/>
</dbReference>
<feature type="transmembrane region" description="Helical" evidence="9">
    <location>
        <begin position="343"/>
        <end position="364"/>
    </location>
</feature>
<dbReference type="InterPro" id="IPR056198">
    <property type="entry name" value="LBD_receptor"/>
</dbReference>
<keyword evidence="14" id="KW-1185">Reference proteome</keyword>
<feature type="transmembrane region" description="Helical" evidence="9">
    <location>
        <begin position="593"/>
        <end position="621"/>
    </location>
</feature>
<dbReference type="GO" id="GO:0050906">
    <property type="term" value="P:detection of stimulus involved in sensory perception"/>
    <property type="evidence" value="ECO:0007669"/>
    <property type="project" value="UniProtKB-ARBA"/>
</dbReference>
<evidence type="ECO:0000256" key="2">
    <source>
        <dbReference type="ARBA" id="ARBA00008685"/>
    </source>
</evidence>
<dbReference type="InterPro" id="IPR001320">
    <property type="entry name" value="Iontro_rcpt_C"/>
</dbReference>
<dbReference type="PANTHER" id="PTHR42643">
    <property type="entry name" value="IONOTROPIC RECEPTOR 20A-RELATED"/>
    <property type="match status" value="1"/>
</dbReference>
<evidence type="ECO:0000256" key="4">
    <source>
        <dbReference type="ARBA" id="ARBA00022692"/>
    </source>
</evidence>
<protein>
    <recommendedName>
        <fullName evidence="15">Ionotropic glutamate receptor C-terminal domain-containing protein</fullName>
    </recommendedName>
</protein>
<gene>
    <name evidence="13" type="ORF">V9T40_003694</name>
</gene>
<evidence type="ECO:0000259" key="11">
    <source>
        <dbReference type="Pfam" id="PF00060"/>
    </source>
</evidence>
<evidence type="ECO:0000256" key="8">
    <source>
        <dbReference type="ARBA" id="ARBA00023180"/>
    </source>
</evidence>
<dbReference type="EMBL" id="JBBCAQ010000006">
    <property type="protein sequence ID" value="KAK7603695.1"/>
    <property type="molecule type" value="Genomic_DNA"/>
</dbReference>
<comment type="subcellular location">
    <subcellularLocation>
        <location evidence="1">Cell membrane</location>
        <topology evidence="1">Multi-pass membrane protein</topology>
    </subcellularLocation>
</comment>
<evidence type="ECO:0008006" key="15">
    <source>
        <dbReference type="Google" id="ProtNLM"/>
    </source>
</evidence>
<evidence type="ECO:0000256" key="6">
    <source>
        <dbReference type="ARBA" id="ARBA00023136"/>
    </source>
</evidence>
<reference evidence="13 14" key="1">
    <citation type="submission" date="2024-03" db="EMBL/GenBank/DDBJ databases">
        <title>Adaptation during the transition from Ophiocordyceps entomopathogen to insect associate is accompanied by gene loss and intensified selection.</title>
        <authorList>
            <person name="Ward C.M."/>
            <person name="Onetto C.A."/>
            <person name="Borneman A.R."/>
        </authorList>
    </citation>
    <scope>NUCLEOTIDE SEQUENCE [LARGE SCALE GENOMIC DNA]</scope>
    <source>
        <strain evidence="13">AWRI1</strain>
        <tissue evidence="13">Single Adult Female</tissue>
    </source>
</reference>
<organism evidence="13 14">
    <name type="scientific">Parthenolecanium corni</name>
    <dbReference type="NCBI Taxonomy" id="536013"/>
    <lineage>
        <taxon>Eukaryota</taxon>
        <taxon>Metazoa</taxon>
        <taxon>Ecdysozoa</taxon>
        <taxon>Arthropoda</taxon>
        <taxon>Hexapoda</taxon>
        <taxon>Insecta</taxon>
        <taxon>Pterygota</taxon>
        <taxon>Neoptera</taxon>
        <taxon>Paraneoptera</taxon>
        <taxon>Hemiptera</taxon>
        <taxon>Sternorrhyncha</taxon>
        <taxon>Coccoidea</taxon>
        <taxon>Coccidae</taxon>
        <taxon>Parthenolecanium</taxon>
    </lineage>
</organism>
<name>A0AAN9YAL9_9HEMI</name>
<dbReference type="InterPro" id="IPR052192">
    <property type="entry name" value="Insect_Ionotropic_Sensory_Rcpt"/>
</dbReference>
<proteinExistence type="inferred from homology"/>
<comment type="similarity">
    <text evidence="2">Belongs to the glutamate-gated ion channel (TC 1.A.10.1) family.</text>
</comment>
<evidence type="ECO:0000313" key="13">
    <source>
        <dbReference type="EMBL" id="KAK7603695.1"/>
    </source>
</evidence>
<keyword evidence="3" id="KW-1003">Cell membrane</keyword>
<evidence type="ECO:0000256" key="7">
    <source>
        <dbReference type="ARBA" id="ARBA00023170"/>
    </source>
</evidence>
<feature type="domain" description="Putative ionotropic receptor ligand binding" evidence="12">
    <location>
        <begin position="125"/>
        <end position="205"/>
    </location>
</feature>
<keyword evidence="5 9" id="KW-1133">Transmembrane helix</keyword>
<dbReference type="PANTHER" id="PTHR42643:SF39">
    <property type="entry name" value="IONOTROPIC RECEPTOR 56A-RELATED"/>
    <property type="match status" value="1"/>
</dbReference>
<dbReference type="GO" id="GO:0015276">
    <property type="term" value="F:ligand-gated monoatomic ion channel activity"/>
    <property type="evidence" value="ECO:0007669"/>
    <property type="project" value="InterPro"/>
</dbReference>
<comment type="caution">
    <text evidence="13">The sequence shown here is derived from an EMBL/GenBank/DDBJ whole genome shotgun (WGS) entry which is preliminary data.</text>
</comment>
<evidence type="ECO:0000256" key="5">
    <source>
        <dbReference type="ARBA" id="ARBA00022989"/>
    </source>
</evidence>
<keyword evidence="10" id="KW-0732">Signal</keyword>
<feature type="transmembrane region" description="Helical" evidence="9">
    <location>
        <begin position="405"/>
        <end position="424"/>
    </location>
</feature>
<keyword evidence="4 9" id="KW-0812">Transmembrane</keyword>
<dbReference type="Pfam" id="PF00060">
    <property type="entry name" value="Lig_chan"/>
    <property type="match status" value="1"/>
</dbReference>
<accession>A0AAN9YAL9</accession>
<feature type="domain" description="Ionotropic glutamate receptor C-terminal" evidence="11">
    <location>
        <begin position="345"/>
        <end position="603"/>
    </location>
</feature>
<dbReference type="Proteomes" id="UP001367676">
    <property type="component" value="Unassembled WGS sequence"/>
</dbReference>
<dbReference type="Pfam" id="PF24061">
    <property type="entry name" value="LBD_receptor"/>
    <property type="match status" value="1"/>
</dbReference>
<evidence type="ECO:0000313" key="14">
    <source>
        <dbReference type="Proteomes" id="UP001367676"/>
    </source>
</evidence>
<evidence type="ECO:0000256" key="1">
    <source>
        <dbReference type="ARBA" id="ARBA00004651"/>
    </source>
</evidence>
<feature type="signal peptide" evidence="10">
    <location>
        <begin position="1"/>
        <end position="30"/>
    </location>
</feature>
<keyword evidence="7" id="KW-0675">Receptor</keyword>
<evidence type="ECO:0000256" key="3">
    <source>
        <dbReference type="ARBA" id="ARBA00022475"/>
    </source>
</evidence>
<dbReference type="AlphaFoldDB" id="A0AAN9YAL9"/>
<keyword evidence="6 9" id="KW-0472">Membrane</keyword>
<keyword evidence="8" id="KW-0325">Glycoprotein</keyword>
<evidence type="ECO:0000256" key="10">
    <source>
        <dbReference type="SAM" id="SignalP"/>
    </source>
</evidence>
<evidence type="ECO:0000259" key="12">
    <source>
        <dbReference type="Pfam" id="PF24061"/>
    </source>
</evidence>